<dbReference type="SMART" id="SM00666">
    <property type="entry name" value="PB1"/>
    <property type="match status" value="1"/>
</dbReference>
<dbReference type="Proteomes" id="UP000663760">
    <property type="component" value="Chromosome 9"/>
</dbReference>
<name>A0A7I8KWF4_SPIIN</name>
<feature type="compositionally biased region" description="Pro residues" evidence="1">
    <location>
        <begin position="262"/>
        <end position="271"/>
    </location>
</feature>
<feature type="region of interest" description="Disordered" evidence="1">
    <location>
        <begin position="511"/>
        <end position="541"/>
    </location>
</feature>
<evidence type="ECO:0000313" key="3">
    <source>
        <dbReference type="EMBL" id="CAA7402143.1"/>
    </source>
</evidence>
<accession>A0A7I8KWF4</accession>
<dbReference type="InterPro" id="IPR053198">
    <property type="entry name" value="Gynoecium_Dev_Regulator"/>
</dbReference>
<evidence type="ECO:0000313" key="4">
    <source>
        <dbReference type="Proteomes" id="UP000663760"/>
    </source>
</evidence>
<dbReference type="CDD" id="cd06410">
    <property type="entry name" value="PB1_UP2"/>
    <property type="match status" value="1"/>
</dbReference>
<feature type="compositionally biased region" description="Low complexity" evidence="1">
    <location>
        <begin position="298"/>
        <end position="321"/>
    </location>
</feature>
<evidence type="ECO:0000256" key="1">
    <source>
        <dbReference type="SAM" id="MobiDB-lite"/>
    </source>
</evidence>
<keyword evidence="4" id="KW-1185">Reference proteome</keyword>
<dbReference type="SUPFAM" id="SSF54277">
    <property type="entry name" value="CAD &amp; PB1 domains"/>
    <property type="match status" value="1"/>
</dbReference>
<gene>
    <name evidence="3" type="ORF">SI8410_09012821</name>
</gene>
<proteinExistence type="predicted"/>
<dbReference type="OrthoDB" id="774308at2759"/>
<feature type="region of interest" description="Disordered" evidence="1">
    <location>
        <begin position="216"/>
        <end position="392"/>
    </location>
</feature>
<dbReference type="PANTHER" id="PTHR31066">
    <property type="entry name" value="OS05G0427100 PROTEIN-RELATED"/>
    <property type="match status" value="1"/>
</dbReference>
<organism evidence="3 4">
    <name type="scientific">Spirodela intermedia</name>
    <name type="common">Intermediate duckweed</name>
    <dbReference type="NCBI Taxonomy" id="51605"/>
    <lineage>
        <taxon>Eukaryota</taxon>
        <taxon>Viridiplantae</taxon>
        <taxon>Streptophyta</taxon>
        <taxon>Embryophyta</taxon>
        <taxon>Tracheophyta</taxon>
        <taxon>Spermatophyta</taxon>
        <taxon>Magnoliopsida</taxon>
        <taxon>Liliopsida</taxon>
        <taxon>Araceae</taxon>
        <taxon>Lemnoideae</taxon>
        <taxon>Spirodela</taxon>
    </lineage>
</organism>
<sequence length="613" mass="65111">MEAAPSAATAAAAVSCYADSVDSMSPRSRGGDLWDDPVAASAAPAAAASKLRLMCSFGGHIVPRPHDKALCYLGGETRIVVVDRHATLADLHGRLSRSLLAGRPFSLKYQLPSEDLDSLISVTADDDLDNMIEEYDRIAASAGAGKPSRLRLFLFPAKPASVPAGDASTDSISSLLDDSKSETWFVDALNGAMLGRNLSSGDSAASSSVNCLLGLDDSHPSPNDDGSLLRSFGSASSGPSVSNPRGGIGAGLDGHFSNDLKLPPPPPPPPRAQQQQQSVGDVFNLHCGQYYPTPPQPQLISPSSLTATSAAGSAASNISPGETSVLGRDLSSDDDKSDNGGARRSPTPQPKDQQQQSQQQKSNLLDVPISGDSYSRPIYYQDRPPPASDPKQEVAIADYRQPVHVTDQGYLMQPLPPPLQAVDQLQQQQQQQQYQQQQFVQAHPHLAPLSSYYQFPIHPQQQLPQAAAHPYNPQVPMYFLPVRQDPGYNLNGDPSSGKPTIPMPTAVLPSRVAPPKSDSAAGNAFRGGASAGSQPPQPTQLLHLPDQHRQFVGYHPLHPHPSPPPSAATGYNYEFSDSVHPQHIYYAISSGAAMAESPPAMQLQAEAKQTRGS</sequence>
<protein>
    <recommendedName>
        <fullName evidence="2">PB1 domain-containing protein</fullName>
    </recommendedName>
</protein>
<dbReference type="InterPro" id="IPR000270">
    <property type="entry name" value="PB1_dom"/>
</dbReference>
<feature type="compositionally biased region" description="Low complexity" evidence="1">
    <location>
        <begin position="231"/>
        <end position="242"/>
    </location>
</feature>
<dbReference type="Pfam" id="PF00564">
    <property type="entry name" value="PB1"/>
    <property type="match status" value="1"/>
</dbReference>
<reference evidence="3" key="1">
    <citation type="submission" date="2020-02" db="EMBL/GenBank/DDBJ databases">
        <authorList>
            <person name="Scholz U."/>
            <person name="Mascher M."/>
            <person name="Fiebig A."/>
        </authorList>
    </citation>
    <scope>NUCLEOTIDE SEQUENCE</scope>
</reference>
<dbReference type="EMBL" id="LR746272">
    <property type="protein sequence ID" value="CAA7402143.1"/>
    <property type="molecule type" value="Genomic_DNA"/>
</dbReference>
<dbReference type="AlphaFoldDB" id="A0A7I8KWF4"/>
<feature type="domain" description="PB1" evidence="2">
    <location>
        <begin position="65"/>
        <end position="157"/>
    </location>
</feature>
<feature type="compositionally biased region" description="Low complexity" evidence="1">
    <location>
        <begin position="350"/>
        <end position="362"/>
    </location>
</feature>
<evidence type="ECO:0000259" key="2">
    <source>
        <dbReference type="SMART" id="SM00666"/>
    </source>
</evidence>
<dbReference type="PANTHER" id="PTHR31066:SF27">
    <property type="entry name" value="EXPRESSED PROTEIN"/>
    <property type="match status" value="1"/>
</dbReference>
<dbReference type="Gene3D" id="3.10.20.90">
    <property type="entry name" value="Phosphatidylinositol 3-kinase Catalytic Subunit, Chain A, domain 1"/>
    <property type="match status" value="1"/>
</dbReference>